<gene>
    <name evidence="3" type="primary">kfoC_1</name>
    <name evidence="3" type="ORF">SAMEA104719789_01018</name>
</gene>
<evidence type="ECO:0000256" key="1">
    <source>
        <dbReference type="SAM" id="Phobius"/>
    </source>
</evidence>
<dbReference type="Pfam" id="PF00535">
    <property type="entry name" value="Glycos_transf_2"/>
    <property type="match status" value="1"/>
</dbReference>
<feature type="transmembrane region" description="Helical" evidence="1">
    <location>
        <begin position="264"/>
        <end position="283"/>
    </location>
</feature>
<organism evidence="3 4">
    <name type="scientific">Candidatus Ornithobacterium hominis</name>
    <dbReference type="NCBI Taxonomy" id="2497989"/>
    <lineage>
        <taxon>Bacteria</taxon>
        <taxon>Pseudomonadati</taxon>
        <taxon>Bacteroidota</taxon>
        <taxon>Flavobacteriia</taxon>
        <taxon>Flavobacteriales</taxon>
        <taxon>Weeksellaceae</taxon>
        <taxon>Ornithobacterium</taxon>
    </lineage>
</organism>
<dbReference type="PANTHER" id="PTHR22916">
    <property type="entry name" value="GLYCOSYLTRANSFERASE"/>
    <property type="match status" value="1"/>
</dbReference>
<feature type="domain" description="Glycosyltransferase 2-like" evidence="2">
    <location>
        <begin position="8"/>
        <end position="130"/>
    </location>
</feature>
<keyword evidence="1" id="KW-0812">Transmembrane</keyword>
<dbReference type="RefSeq" id="WP_119059350.1">
    <property type="nucleotide sequence ID" value="NZ_UNSC01000004.1"/>
</dbReference>
<keyword evidence="4" id="KW-1185">Reference proteome</keyword>
<dbReference type="InterPro" id="IPR029044">
    <property type="entry name" value="Nucleotide-diphossugar_trans"/>
</dbReference>
<evidence type="ECO:0000313" key="4">
    <source>
        <dbReference type="Proteomes" id="UP000262142"/>
    </source>
</evidence>
<dbReference type="AlphaFoldDB" id="A0A383U1P1"/>
<dbReference type="Proteomes" id="UP000262142">
    <property type="component" value="Unassembled WGS sequence"/>
</dbReference>
<dbReference type="OrthoDB" id="9813550at2"/>
<dbReference type="PANTHER" id="PTHR22916:SF64">
    <property type="entry name" value="TRANSFERASE, PUTATIVE-RELATED"/>
    <property type="match status" value="1"/>
</dbReference>
<dbReference type="InterPro" id="IPR001173">
    <property type="entry name" value="Glyco_trans_2-like"/>
</dbReference>
<sequence>MNSPFFAIIIAVYEREEELKKLLESIGNQVFRNFEVIVVDDGSPTPLQEVVEEFQPRLSIKYYYKENSGPGQSRNFGMQKSEANYYIFLDSDTILPPQYLQEISKALEKNKYDFFGGADAAAEDFNALQKAISFAMTSMISTGGIRGRKQSVMRFQPRSFNMGISRECFSATGGFSDLRVGEDPDLSMRLWEKGFRSGFIEKAWVYHQRRNNLKSFGRQVRSFGRARPVLNRRHPQYRKLSFWFPSFFILGFCIAILLAFFGIWWLLIFYGFYFSVVFISAFIETKGLKSAILGCLAVFIQMEMYGIGFLEAQIKLNLLRQKPEKAFPQHFTHD</sequence>
<keyword evidence="1" id="KW-0472">Membrane</keyword>
<dbReference type="Gene3D" id="3.90.550.10">
    <property type="entry name" value="Spore Coat Polysaccharide Biosynthesis Protein SpsA, Chain A"/>
    <property type="match status" value="1"/>
</dbReference>
<reference evidence="3 4" key="1">
    <citation type="submission" date="2018-09" db="EMBL/GenBank/DDBJ databases">
        <authorList>
            <consortium name="Pathogen Informatics"/>
        </authorList>
    </citation>
    <scope>NUCLEOTIDE SEQUENCE [LARGE SCALE GENOMIC DNA]</scope>
    <source>
        <strain evidence="3 4">OH-22767</strain>
    </source>
</reference>
<name>A0A383U1P1_9FLAO</name>
<evidence type="ECO:0000259" key="2">
    <source>
        <dbReference type="Pfam" id="PF00535"/>
    </source>
</evidence>
<accession>A0A383U1P1</accession>
<protein>
    <submittedName>
        <fullName evidence="3">Chondroitin polymerase</fullName>
    </submittedName>
</protein>
<proteinExistence type="predicted"/>
<keyword evidence="1" id="KW-1133">Transmembrane helix</keyword>
<evidence type="ECO:0000313" key="3">
    <source>
        <dbReference type="EMBL" id="SZD72903.1"/>
    </source>
</evidence>
<dbReference type="SUPFAM" id="SSF53448">
    <property type="entry name" value="Nucleotide-diphospho-sugar transferases"/>
    <property type="match status" value="1"/>
</dbReference>
<dbReference type="GO" id="GO:0016758">
    <property type="term" value="F:hexosyltransferase activity"/>
    <property type="evidence" value="ECO:0007669"/>
    <property type="project" value="UniProtKB-ARBA"/>
</dbReference>
<dbReference type="EMBL" id="UNSC01000004">
    <property type="protein sequence ID" value="SZD72903.1"/>
    <property type="molecule type" value="Genomic_DNA"/>
</dbReference>
<feature type="transmembrane region" description="Helical" evidence="1">
    <location>
        <begin position="290"/>
        <end position="310"/>
    </location>
</feature>
<feature type="transmembrane region" description="Helical" evidence="1">
    <location>
        <begin position="240"/>
        <end position="258"/>
    </location>
</feature>